<dbReference type="AlphaFoldDB" id="Q3SKA7"/>
<dbReference type="EMBL" id="CP000116">
    <property type="protein sequence ID" value="AAZ96880.1"/>
    <property type="molecule type" value="Genomic_DNA"/>
</dbReference>
<organism evidence="1 2">
    <name type="scientific">Thiobacillus denitrificans (strain ATCC 25259 / T1)</name>
    <dbReference type="NCBI Taxonomy" id="292415"/>
    <lineage>
        <taxon>Bacteria</taxon>
        <taxon>Pseudomonadati</taxon>
        <taxon>Pseudomonadota</taxon>
        <taxon>Betaproteobacteria</taxon>
        <taxon>Nitrosomonadales</taxon>
        <taxon>Thiobacillaceae</taxon>
        <taxon>Thiobacillus</taxon>
    </lineage>
</organism>
<dbReference type="Proteomes" id="UP000008291">
    <property type="component" value="Chromosome"/>
</dbReference>
<evidence type="ECO:0000313" key="1">
    <source>
        <dbReference type="EMBL" id="AAZ96880.1"/>
    </source>
</evidence>
<gene>
    <name evidence="1" type="ordered locus">Tbd_0927</name>
</gene>
<evidence type="ECO:0000313" key="2">
    <source>
        <dbReference type="Proteomes" id="UP000008291"/>
    </source>
</evidence>
<dbReference type="KEGG" id="tbd:Tbd_0927"/>
<reference evidence="1 2" key="1">
    <citation type="journal article" date="2006" name="J. Bacteriol.">
        <title>The genome sequence of the obligately chemolithoautotrophic, facultatively anaerobic bacterium Thiobacillus denitrificans.</title>
        <authorList>
            <person name="Beller H.R."/>
            <person name="Chain P.S."/>
            <person name="Letain T.E."/>
            <person name="Chakicherla A."/>
            <person name="Larimer F.W."/>
            <person name="Richardson P.M."/>
            <person name="Coleman M.A."/>
            <person name="Wood A.P."/>
            <person name="Kelly D.P."/>
        </authorList>
    </citation>
    <scope>NUCLEOTIDE SEQUENCE [LARGE SCALE GENOMIC DNA]</scope>
    <source>
        <strain evidence="1 2">ATCC 25259</strain>
    </source>
</reference>
<keyword evidence="2" id="KW-1185">Reference proteome</keyword>
<protein>
    <submittedName>
        <fullName evidence="1">Uncharacterized protein</fullName>
    </submittedName>
</protein>
<proteinExistence type="predicted"/>
<dbReference type="STRING" id="292415.Tbd_0927"/>
<dbReference type="HOGENOM" id="CLU_1905807_0_0_4"/>
<accession>Q3SKA7</accession>
<name>Q3SKA7_THIDA</name>
<sequence length="133" mass="14773">MWRELRRLKGGGPEGVVAELSAAADQGDWQAFVKGMGGPLAPRKDHPLKLARAWSDQPGVYGEPLGWQIEGVEYANLLIPTRFVQWRIERRPLGTPPLGRIPDADFENSAMPEPCPLGLVSITVRSHYKSTMR</sequence>